<dbReference type="GeneID" id="89230672"/>
<sequence>MPGYFREIAVRVFAKELRDSCVFYREEGDQYAPQYVMTPTGARINRVLIAGTLTENENIGTDSEYYRARISDPTGTFMVYAGQYQAEAMRFLSEVETPAFVTVVGKVNAFKADDGNILISIRPEHIQKIDEKDRDLWVFETAQKTHERLTDVENNPEKTAEILKHYRPDFTGYRKMMVEALETIQ</sequence>
<keyword evidence="2" id="KW-1185">Reference proteome</keyword>
<accession>A0AA96V549</accession>
<organism evidence="1 2">
    <name type="scientific">Methanolapillus millepedarum</name>
    <dbReference type="NCBI Taxonomy" id="3028296"/>
    <lineage>
        <taxon>Archaea</taxon>
        <taxon>Methanobacteriati</taxon>
        <taxon>Methanobacteriota</taxon>
        <taxon>Stenosarchaea group</taxon>
        <taxon>Methanomicrobia</taxon>
        <taxon>Methanosarcinales</taxon>
        <taxon>Methanosarcinaceae</taxon>
        <taxon>Methanolapillus</taxon>
    </lineage>
</organism>
<dbReference type="AlphaFoldDB" id="A0AA96V549"/>
<dbReference type="Proteomes" id="UP001303587">
    <property type="component" value="Chromosome"/>
</dbReference>
<gene>
    <name evidence="1" type="ORF">MsAc7_15780</name>
</gene>
<evidence type="ECO:0000313" key="1">
    <source>
        <dbReference type="EMBL" id="WNY26006.1"/>
    </source>
</evidence>
<reference evidence="1 2" key="1">
    <citation type="submission" date="2023-07" db="EMBL/GenBank/DDBJ databases">
        <title>Closed genoem sequence of Methanosarcinaceae archaeon Ac7.</title>
        <authorList>
            <person name="Poehlein A."/>
            <person name="Protasov E."/>
            <person name="Platt K."/>
            <person name="Reeh H."/>
            <person name="Daniel R."/>
            <person name="Brune A."/>
        </authorList>
    </citation>
    <scope>NUCLEOTIDE SEQUENCE [LARGE SCALE GENOMIC DNA]</scope>
    <source>
        <strain evidence="1 2">Ac7</strain>
    </source>
</reference>
<dbReference type="RefSeq" id="WP_338102343.1">
    <property type="nucleotide sequence ID" value="NZ_CP131060.1"/>
</dbReference>
<proteinExistence type="predicted"/>
<name>A0AA96V549_9EURY</name>
<dbReference type="EMBL" id="CP131060">
    <property type="protein sequence ID" value="WNY26006.1"/>
    <property type="molecule type" value="Genomic_DNA"/>
</dbReference>
<protein>
    <submittedName>
        <fullName evidence="1">Uncharacterized protein</fullName>
    </submittedName>
</protein>
<evidence type="ECO:0000313" key="2">
    <source>
        <dbReference type="Proteomes" id="UP001303587"/>
    </source>
</evidence>